<dbReference type="Proteomes" id="UP000027725">
    <property type="component" value="Unassembled WGS sequence"/>
</dbReference>
<dbReference type="InterPro" id="IPR002347">
    <property type="entry name" value="SDR_fam"/>
</dbReference>
<evidence type="ECO:0008006" key="3">
    <source>
        <dbReference type="Google" id="ProtNLM"/>
    </source>
</evidence>
<comment type="caution">
    <text evidence="1">The sequence shown here is derived from an EMBL/GenBank/DDBJ whole genome shotgun (WGS) entry which is preliminary data.</text>
</comment>
<evidence type="ECO:0000313" key="1">
    <source>
        <dbReference type="EMBL" id="KEP67845.1"/>
    </source>
</evidence>
<accession>A0A074TCI4</accession>
<gene>
    <name evidence="1" type="ORF">DL1_19400</name>
</gene>
<dbReference type="Pfam" id="PF13561">
    <property type="entry name" value="adh_short_C2"/>
    <property type="match status" value="1"/>
</dbReference>
<dbReference type="AlphaFoldDB" id="A0A074TCI4"/>
<dbReference type="SUPFAM" id="SSF51735">
    <property type="entry name" value="NAD(P)-binding Rossmann-fold domains"/>
    <property type="match status" value="1"/>
</dbReference>
<dbReference type="Gene3D" id="3.40.50.720">
    <property type="entry name" value="NAD(P)-binding Rossmann-like Domain"/>
    <property type="match status" value="1"/>
</dbReference>
<evidence type="ECO:0000313" key="2">
    <source>
        <dbReference type="Proteomes" id="UP000027725"/>
    </source>
</evidence>
<protein>
    <recommendedName>
        <fullName evidence="3">Short-chain dehydrogenase</fullName>
    </recommendedName>
</protein>
<reference evidence="1 2" key="1">
    <citation type="submission" date="2014-03" db="EMBL/GenBank/DDBJ databases">
        <title>The draft genome sequence of Thioclava dalianensis DLFJ1-1.</title>
        <authorList>
            <person name="Lai Q."/>
            <person name="Shao Z."/>
        </authorList>
    </citation>
    <scope>NUCLEOTIDE SEQUENCE [LARGE SCALE GENOMIC DNA]</scope>
    <source>
        <strain evidence="1 2">DLFJ1-1</strain>
    </source>
</reference>
<dbReference type="eggNOG" id="COG1028">
    <property type="taxonomic scope" value="Bacteria"/>
</dbReference>
<dbReference type="OrthoDB" id="9806974at2"/>
<sequence>MVKSFMSLFDDEAVADSITPMRRAGTPQEMANGCLYLASDEASYCNGSVLTIDGGTTARQ</sequence>
<dbReference type="InterPro" id="IPR036291">
    <property type="entry name" value="NAD(P)-bd_dom_sf"/>
</dbReference>
<dbReference type="EMBL" id="JHEH01000070">
    <property type="protein sequence ID" value="KEP67845.1"/>
    <property type="molecule type" value="Genomic_DNA"/>
</dbReference>
<proteinExistence type="predicted"/>
<name>A0A074TCI4_9RHOB</name>
<dbReference type="STRING" id="1185766.SAMN05216224_1331"/>
<keyword evidence="2" id="KW-1185">Reference proteome</keyword>
<organism evidence="1 2">
    <name type="scientific">Thioclava dalianensis</name>
    <dbReference type="NCBI Taxonomy" id="1185766"/>
    <lineage>
        <taxon>Bacteria</taxon>
        <taxon>Pseudomonadati</taxon>
        <taxon>Pseudomonadota</taxon>
        <taxon>Alphaproteobacteria</taxon>
        <taxon>Rhodobacterales</taxon>
        <taxon>Paracoccaceae</taxon>
        <taxon>Thioclava</taxon>
    </lineage>
</organism>